<feature type="region of interest" description="Disordered" evidence="1">
    <location>
        <begin position="1"/>
        <end position="38"/>
    </location>
</feature>
<proteinExistence type="predicted"/>
<reference evidence="2 3" key="1">
    <citation type="journal article" date="2024" name="BMC Genomics">
        <title>Genome assembly of redclaw crayfish (Cherax quadricarinatus) provides insights into its immune adaptation and hypoxia tolerance.</title>
        <authorList>
            <person name="Liu Z."/>
            <person name="Zheng J."/>
            <person name="Li H."/>
            <person name="Fang K."/>
            <person name="Wang S."/>
            <person name="He J."/>
            <person name="Zhou D."/>
            <person name="Weng S."/>
            <person name="Chi M."/>
            <person name="Gu Z."/>
            <person name="He J."/>
            <person name="Li F."/>
            <person name="Wang M."/>
        </authorList>
    </citation>
    <scope>NUCLEOTIDE SEQUENCE [LARGE SCALE GENOMIC DNA]</scope>
    <source>
        <strain evidence="2">ZL_2023a</strain>
    </source>
</reference>
<feature type="compositionally biased region" description="Basic and acidic residues" evidence="1">
    <location>
        <begin position="211"/>
        <end position="234"/>
    </location>
</feature>
<feature type="non-terminal residue" evidence="2">
    <location>
        <position position="242"/>
    </location>
</feature>
<feature type="region of interest" description="Disordered" evidence="1">
    <location>
        <begin position="134"/>
        <end position="242"/>
    </location>
</feature>
<feature type="compositionally biased region" description="Low complexity" evidence="1">
    <location>
        <begin position="173"/>
        <end position="197"/>
    </location>
</feature>
<dbReference type="EMBL" id="JARKIK010000086">
    <property type="protein sequence ID" value="KAK8724290.1"/>
    <property type="molecule type" value="Genomic_DNA"/>
</dbReference>
<evidence type="ECO:0000313" key="2">
    <source>
        <dbReference type="EMBL" id="KAK8724290.1"/>
    </source>
</evidence>
<comment type="caution">
    <text evidence="2">The sequence shown here is derived from an EMBL/GenBank/DDBJ whole genome shotgun (WGS) entry which is preliminary data.</text>
</comment>
<keyword evidence="3" id="KW-1185">Reference proteome</keyword>
<dbReference type="Proteomes" id="UP001445076">
    <property type="component" value="Unassembled WGS sequence"/>
</dbReference>
<dbReference type="AlphaFoldDB" id="A0AAW0W4X8"/>
<protein>
    <submittedName>
        <fullName evidence="2">Uncharacterized protein</fullName>
    </submittedName>
</protein>
<gene>
    <name evidence="2" type="ORF">OTU49_011323</name>
</gene>
<accession>A0AAW0W4X8</accession>
<feature type="compositionally biased region" description="Basic and acidic residues" evidence="1">
    <location>
        <begin position="10"/>
        <end position="38"/>
    </location>
</feature>
<feature type="compositionally biased region" description="Low complexity" evidence="1">
    <location>
        <begin position="134"/>
        <end position="165"/>
    </location>
</feature>
<name>A0AAW0W4X8_CHEQU</name>
<evidence type="ECO:0000256" key="1">
    <source>
        <dbReference type="SAM" id="MobiDB-lite"/>
    </source>
</evidence>
<sequence length="242" mass="27411">MASRPSSHQAQDHRRGPQADPLHERQSQFDPNHGRETQIDPHHLKEHQFDPHLLYWSVPSSYGRVTDSSGGGGVKGGCGRCGQAFSIFFNKRVRCGGGCGVPVCRRCAPWSAASNTHLCGVCCAHQSQEQQSQSEEQQQEQQPQEQSQEQKPQEQSQEQQPQEQSQEQKKQEQSQSEEQPQEQQPQEQSQEQQPQFQEQEEAAEPTTPNDGDLRQVDESFRSHLEDLVEGREEDSPYQVTPS</sequence>
<organism evidence="2 3">
    <name type="scientific">Cherax quadricarinatus</name>
    <name type="common">Australian red claw crayfish</name>
    <dbReference type="NCBI Taxonomy" id="27406"/>
    <lineage>
        <taxon>Eukaryota</taxon>
        <taxon>Metazoa</taxon>
        <taxon>Ecdysozoa</taxon>
        <taxon>Arthropoda</taxon>
        <taxon>Crustacea</taxon>
        <taxon>Multicrustacea</taxon>
        <taxon>Malacostraca</taxon>
        <taxon>Eumalacostraca</taxon>
        <taxon>Eucarida</taxon>
        <taxon>Decapoda</taxon>
        <taxon>Pleocyemata</taxon>
        <taxon>Astacidea</taxon>
        <taxon>Parastacoidea</taxon>
        <taxon>Parastacidae</taxon>
        <taxon>Cherax</taxon>
    </lineage>
</organism>
<evidence type="ECO:0000313" key="3">
    <source>
        <dbReference type="Proteomes" id="UP001445076"/>
    </source>
</evidence>